<dbReference type="Pfam" id="PF02223">
    <property type="entry name" value="Thymidylate_kin"/>
    <property type="match status" value="1"/>
</dbReference>
<dbReference type="AlphaFoldDB" id="A0A6C0JTU1"/>
<organism evidence="10">
    <name type="scientific">viral metagenome</name>
    <dbReference type="NCBI Taxonomy" id="1070528"/>
    <lineage>
        <taxon>unclassified sequences</taxon>
        <taxon>metagenomes</taxon>
        <taxon>organismal metagenomes</taxon>
    </lineage>
</organism>
<dbReference type="GO" id="GO:0006235">
    <property type="term" value="P:dTTP biosynthetic process"/>
    <property type="evidence" value="ECO:0007669"/>
    <property type="project" value="TreeGrafter"/>
</dbReference>
<dbReference type="GO" id="GO:0006233">
    <property type="term" value="P:dTDP biosynthetic process"/>
    <property type="evidence" value="ECO:0007669"/>
    <property type="project" value="InterPro"/>
</dbReference>
<dbReference type="HAMAP" id="MF_00165">
    <property type="entry name" value="Thymidylate_kinase"/>
    <property type="match status" value="1"/>
</dbReference>
<keyword evidence="4" id="KW-0808">Transferase</keyword>
<evidence type="ECO:0000256" key="5">
    <source>
        <dbReference type="ARBA" id="ARBA00022727"/>
    </source>
</evidence>
<reference evidence="10" key="1">
    <citation type="journal article" date="2020" name="Nature">
        <title>Giant virus diversity and host interactions through global metagenomics.</title>
        <authorList>
            <person name="Schulz F."/>
            <person name="Roux S."/>
            <person name="Paez-Espino D."/>
            <person name="Jungbluth S."/>
            <person name="Walsh D.A."/>
            <person name="Denef V.J."/>
            <person name="McMahon K.D."/>
            <person name="Konstantinidis K.T."/>
            <person name="Eloe-Fadrosh E.A."/>
            <person name="Kyrpides N.C."/>
            <person name="Woyke T."/>
        </authorList>
    </citation>
    <scope>NUCLEOTIDE SEQUENCE</scope>
    <source>
        <strain evidence="10">GVMAG-S-1041349-163</strain>
    </source>
</reference>
<proteinExistence type="inferred from homology"/>
<evidence type="ECO:0000256" key="6">
    <source>
        <dbReference type="ARBA" id="ARBA00022741"/>
    </source>
</evidence>
<keyword evidence="7" id="KW-0418">Kinase</keyword>
<keyword evidence="6" id="KW-0547">Nucleotide-binding</keyword>
<evidence type="ECO:0000256" key="3">
    <source>
        <dbReference type="ARBA" id="ARBA00012980"/>
    </source>
</evidence>
<protein>
    <recommendedName>
        <fullName evidence="3">dTMP kinase</fullName>
        <ecNumber evidence="3">2.7.4.9</ecNumber>
    </recommendedName>
</protein>
<dbReference type="GO" id="GO:0006227">
    <property type="term" value="P:dUDP biosynthetic process"/>
    <property type="evidence" value="ECO:0007669"/>
    <property type="project" value="TreeGrafter"/>
</dbReference>
<dbReference type="PANTHER" id="PTHR10344:SF1">
    <property type="entry name" value="THYMIDYLATE KINASE"/>
    <property type="match status" value="1"/>
</dbReference>
<dbReference type="Gene3D" id="3.40.50.300">
    <property type="entry name" value="P-loop containing nucleotide triphosphate hydrolases"/>
    <property type="match status" value="1"/>
</dbReference>
<comment type="similarity">
    <text evidence="2">Belongs to the thymidylate kinase family.</text>
</comment>
<dbReference type="GO" id="GO:0005634">
    <property type="term" value="C:nucleus"/>
    <property type="evidence" value="ECO:0007669"/>
    <property type="project" value="TreeGrafter"/>
</dbReference>
<dbReference type="GO" id="GO:0005524">
    <property type="term" value="F:ATP binding"/>
    <property type="evidence" value="ECO:0007669"/>
    <property type="project" value="UniProtKB-KW"/>
</dbReference>
<dbReference type="GO" id="GO:0005829">
    <property type="term" value="C:cytosol"/>
    <property type="evidence" value="ECO:0007669"/>
    <property type="project" value="TreeGrafter"/>
</dbReference>
<keyword evidence="8" id="KW-0067">ATP-binding</keyword>
<dbReference type="InterPro" id="IPR018094">
    <property type="entry name" value="Thymidylate_kinase"/>
</dbReference>
<comment type="pathway">
    <text evidence="1">Pyrimidine metabolism; dTTP biosynthesis.</text>
</comment>
<name>A0A6C0JTU1_9ZZZZ</name>
<accession>A0A6C0JTU1</accession>
<evidence type="ECO:0000256" key="8">
    <source>
        <dbReference type="ARBA" id="ARBA00022840"/>
    </source>
</evidence>
<dbReference type="GO" id="GO:0004550">
    <property type="term" value="F:nucleoside diphosphate kinase activity"/>
    <property type="evidence" value="ECO:0007669"/>
    <property type="project" value="TreeGrafter"/>
</dbReference>
<evidence type="ECO:0000256" key="1">
    <source>
        <dbReference type="ARBA" id="ARBA00004992"/>
    </source>
</evidence>
<dbReference type="NCBIfam" id="TIGR00041">
    <property type="entry name" value="DTMP_kinase"/>
    <property type="match status" value="1"/>
</dbReference>
<dbReference type="CDD" id="cd01672">
    <property type="entry name" value="TMPK"/>
    <property type="match status" value="1"/>
</dbReference>
<dbReference type="EC" id="2.7.4.9" evidence="3"/>
<evidence type="ECO:0000256" key="7">
    <source>
        <dbReference type="ARBA" id="ARBA00022777"/>
    </source>
</evidence>
<dbReference type="InterPro" id="IPR027417">
    <property type="entry name" value="P-loop_NTPase"/>
</dbReference>
<evidence type="ECO:0000256" key="4">
    <source>
        <dbReference type="ARBA" id="ARBA00022679"/>
    </source>
</evidence>
<evidence type="ECO:0000259" key="9">
    <source>
        <dbReference type="Pfam" id="PF02223"/>
    </source>
</evidence>
<dbReference type="SUPFAM" id="SSF52540">
    <property type="entry name" value="P-loop containing nucleoside triphosphate hydrolases"/>
    <property type="match status" value="1"/>
</dbReference>
<sequence>MTIYPPEGKLIVFEGIDKSGKTTQSIKLLNWLQSENKDTILYKFPNRSTETGKLINDYLTKKSYLPRESIHLLFSANRWEVQEDIIQAIKCGVNVIADRYLYSGIAYSMANGLDYQWCRGTEIGLPSPDLVLFIDTPVEITIERIGYGEEKYEEKEFQKRILQNYYFIRESNWNTFDGTSSVDSIKMKIRKVVSDILK</sequence>
<feature type="domain" description="Thymidylate kinase-like" evidence="9">
    <location>
        <begin position="13"/>
        <end position="188"/>
    </location>
</feature>
<dbReference type="PANTHER" id="PTHR10344">
    <property type="entry name" value="THYMIDYLATE KINASE"/>
    <property type="match status" value="1"/>
</dbReference>
<dbReference type="GO" id="GO:0004798">
    <property type="term" value="F:dTMP kinase activity"/>
    <property type="evidence" value="ECO:0007669"/>
    <property type="project" value="UniProtKB-EC"/>
</dbReference>
<dbReference type="GO" id="GO:0005739">
    <property type="term" value="C:mitochondrion"/>
    <property type="evidence" value="ECO:0007669"/>
    <property type="project" value="TreeGrafter"/>
</dbReference>
<evidence type="ECO:0000256" key="2">
    <source>
        <dbReference type="ARBA" id="ARBA00009776"/>
    </source>
</evidence>
<dbReference type="FunFam" id="3.40.50.300:FF:000679">
    <property type="entry name" value="Thymidylate kinase"/>
    <property type="match status" value="1"/>
</dbReference>
<dbReference type="EMBL" id="MN740688">
    <property type="protein sequence ID" value="QHU07847.1"/>
    <property type="molecule type" value="Genomic_DNA"/>
</dbReference>
<keyword evidence="5" id="KW-0545">Nucleotide biosynthesis</keyword>
<evidence type="ECO:0000313" key="10">
    <source>
        <dbReference type="EMBL" id="QHU07847.1"/>
    </source>
</evidence>
<dbReference type="InterPro" id="IPR039430">
    <property type="entry name" value="Thymidylate_kin-like_dom"/>
</dbReference>